<name>A0ABW8W2N9_9PSED</name>
<dbReference type="EMBL" id="JBJNUY010000005">
    <property type="protein sequence ID" value="MFL8999547.1"/>
    <property type="molecule type" value="Genomic_DNA"/>
</dbReference>
<protein>
    <submittedName>
        <fullName evidence="1">Uncharacterized protein</fullName>
    </submittedName>
</protein>
<reference evidence="1 2" key="1">
    <citation type="submission" date="2024-12" db="EMBL/GenBank/DDBJ databases">
        <title>Pseudomonas species isolated from Lotus nodules promote plant growth.</title>
        <authorList>
            <person name="Yu Y.-H."/>
            <person name="Kurtenbach J."/>
            <person name="Crosbie D."/>
            <person name="Brachmann A."/>
            <person name="Marin M."/>
        </authorList>
    </citation>
    <scope>NUCLEOTIDE SEQUENCE [LARGE SCALE GENOMIC DNA]</scope>
    <source>
        <strain evidence="1 2">PLb11B</strain>
    </source>
</reference>
<dbReference type="RefSeq" id="WP_407800268.1">
    <property type="nucleotide sequence ID" value="NZ_JBJNUX010000004.1"/>
</dbReference>
<evidence type="ECO:0000313" key="2">
    <source>
        <dbReference type="Proteomes" id="UP001628646"/>
    </source>
</evidence>
<keyword evidence="2" id="KW-1185">Reference proteome</keyword>
<dbReference type="Proteomes" id="UP001628646">
    <property type="component" value="Unassembled WGS sequence"/>
</dbReference>
<comment type="caution">
    <text evidence="1">The sequence shown here is derived from an EMBL/GenBank/DDBJ whole genome shotgun (WGS) entry which is preliminary data.</text>
</comment>
<gene>
    <name evidence="1" type="ORF">ACJ8NA_12890</name>
</gene>
<sequence>MIIDDVMTDKITLHGLGFVQVQLQGNQRLHVWHPELPRRACFEHSAIHDHRFDFVSRVLVGTQINHRFDMWRHPEGEFVLYLHEGKRSANGGRPWSADGRASMNLASTFPIHAGSEYHTAAYDYHRTEPGGDGRVATIMRKTEEHPAGAHSTCRAGIEPDTDFDRFQWSPAKLWEVVSDVLLGQKVTP</sequence>
<accession>A0ABW8W2N9</accession>
<evidence type="ECO:0000313" key="1">
    <source>
        <dbReference type="EMBL" id="MFL8999547.1"/>
    </source>
</evidence>
<proteinExistence type="predicted"/>
<organism evidence="1 2">
    <name type="scientific">Pseudomonas azerbaijanorientalis</name>
    <dbReference type="NCBI Taxonomy" id="2842350"/>
    <lineage>
        <taxon>Bacteria</taxon>
        <taxon>Pseudomonadati</taxon>
        <taxon>Pseudomonadota</taxon>
        <taxon>Gammaproteobacteria</taxon>
        <taxon>Pseudomonadales</taxon>
        <taxon>Pseudomonadaceae</taxon>
        <taxon>Pseudomonas</taxon>
    </lineage>
</organism>